<evidence type="ECO:0000313" key="2">
    <source>
        <dbReference type="Proteomes" id="UP000829398"/>
    </source>
</evidence>
<evidence type="ECO:0000313" key="1">
    <source>
        <dbReference type="EMBL" id="KAH9734812.1"/>
    </source>
</evidence>
<organism evidence="1 2">
    <name type="scientific">Citrus sinensis</name>
    <name type="common">Sweet orange</name>
    <name type="synonym">Citrus aurantium var. sinensis</name>
    <dbReference type="NCBI Taxonomy" id="2711"/>
    <lineage>
        <taxon>Eukaryota</taxon>
        <taxon>Viridiplantae</taxon>
        <taxon>Streptophyta</taxon>
        <taxon>Embryophyta</taxon>
        <taxon>Tracheophyta</taxon>
        <taxon>Spermatophyta</taxon>
        <taxon>Magnoliopsida</taxon>
        <taxon>eudicotyledons</taxon>
        <taxon>Gunneridae</taxon>
        <taxon>Pentapetalae</taxon>
        <taxon>rosids</taxon>
        <taxon>malvids</taxon>
        <taxon>Sapindales</taxon>
        <taxon>Rutaceae</taxon>
        <taxon>Aurantioideae</taxon>
        <taxon>Citrus</taxon>
    </lineage>
</organism>
<sequence length="1076" mass="121783">MASSSSSPTSASSSSPVTLSSTLSLPKSCTKQTTSKIENLVEYSYVPESVQINESSLPLISPYHLYKKHSFTRSIKIIISTKRPHPKEYIQSSRLDQCALQATPAEQYVTLEIPSELIPTWKREGYTHLHLGGVRLILTLHGRKGLPVTARIALLDTRFKQYQHAIIGTVLTTLHAGSALLTFCPNFNLSLLDSNLATTLKVQIQLQGAEQITSAKIATLHHQLVYRLQNHALDLPTPQTANSEPLMILAESKEIPSIIQIPRQIPRQELIKLMPLEWLSNYEQFHQNSEPIQTSESHFQKNSDGTVRLTFKPPPSSSSEPPRLSFTYSSMITSVHTEQENLPIQAFNDQGFPINPTKLHGHFLWDVPASDNCDAGCPCWEDIEDDDDEPKRRKRKSKKIIYPACRYHAAHPKDPPELDSQAPLPIYDKDSSAQNSPSQSDSSFIESSDLSDSDTSDSNLADISKLLMAEPTEQFGATDTGPRTEPVDTDEENHETGESSQSIPPQPKVSKPSNGPWFTFDDIPPIKWRERLQELSVWIDLQMFALDATTQSVLQEFNTRFTGSLRDWFDSLGQYRQLQFIQIPDVSQALVLLHDQFIGEPSATFEAARRDYLNMKCCSLNIKDLYYHYKRMSLLYYKLNGFNDATLRHVFLASLPEELQPEIQRQLAAYKLSIDTLSLGKLFQIAMGCLDKLCEQKKFFQELIKDKEPFRSTCKKPYLAIKYKDPKKCDCSSKKKSHFKKSRFSFPSRKRQSSDSDNSEFETVYIVQHSSILIHDHTIPIPSIKIQIVPSRYDKPITTIGFLDTGAQRSMLNPTILPTEYWKTQEDHFKAADEKIFTTQLVTKHPIGIQLFPNCVVWIKLIGSSLPNKDLLIAQNPPPLKLITDGKRILQRDASDESWGAILLEECNGKEHFIAYASGKFPDAQKHYHTVYKEILAVKNDILHTSLGPKHEMFMIPTPSLHSQPPNRGIIIKEEKPDYTDFLFQDSQDPYEDFTPVPSLSPNEFPGSSSSPYLPFSSQPDHFLQPAPPLPNSQYCHWPCVPGCSYLEKIFKKDKDPDRDPNETDSSSSEDASISL</sequence>
<proteinExistence type="predicted"/>
<keyword evidence="2" id="KW-1185">Reference proteome</keyword>
<protein>
    <submittedName>
        <fullName evidence="1">Uncharacterized protein</fullName>
    </submittedName>
</protein>
<dbReference type="EMBL" id="CM039175">
    <property type="protein sequence ID" value="KAH9734812.1"/>
    <property type="molecule type" value="Genomic_DNA"/>
</dbReference>
<name>A0ACB8JQ89_CITSI</name>
<gene>
    <name evidence="1" type="ORF">KPL71_017518</name>
</gene>
<dbReference type="Proteomes" id="UP000829398">
    <property type="component" value="Chromosome 6"/>
</dbReference>
<accession>A0ACB8JQ89</accession>
<reference evidence="2" key="1">
    <citation type="journal article" date="2023" name="Hortic. Res.">
        <title>A chromosome-level phased genome enabling allele-level studies in sweet orange: a case study on citrus Huanglongbing tolerance.</title>
        <authorList>
            <person name="Wu B."/>
            <person name="Yu Q."/>
            <person name="Deng Z."/>
            <person name="Duan Y."/>
            <person name="Luo F."/>
            <person name="Gmitter F. Jr."/>
        </authorList>
    </citation>
    <scope>NUCLEOTIDE SEQUENCE [LARGE SCALE GENOMIC DNA]</scope>
    <source>
        <strain evidence="2">cv. Valencia</strain>
    </source>
</reference>
<comment type="caution">
    <text evidence="1">The sequence shown here is derived from an EMBL/GenBank/DDBJ whole genome shotgun (WGS) entry which is preliminary data.</text>
</comment>